<dbReference type="Gramene" id="Bo6g095620.1">
    <property type="protein sequence ID" value="Bo6g095620.1"/>
    <property type="gene ID" value="Bo6g095620"/>
</dbReference>
<dbReference type="AlphaFoldDB" id="A0A0D3CXQ4"/>
<evidence type="ECO:0000313" key="3">
    <source>
        <dbReference type="Proteomes" id="UP000032141"/>
    </source>
</evidence>
<dbReference type="GO" id="GO:0008270">
    <property type="term" value="F:zinc ion binding"/>
    <property type="evidence" value="ECO:0007669"/>
    <property type="project" value="InterPro"/>
</dbReference>
<feature type="compositionally biased region" description="Basic residues" evidence="1">
    <location>
        <begin position="257"/>
        <end position="269"/>
    </location>
</feature>
<protein>
    <recommendedName>
        <fullName evidence="4">CCHC-type domain-containing protein</fullName>
    </recommendedName>
</protein>
<sequence length="291" mass="32677">MGREFLGRVDHKRAFGRYGEARKEKTYVGELCGSIKRGARIIARWIQRQESFRLSGLMGNETLLEIQGLLSVLQEEAESISKGGKSEEGEDVKKDLKKAERDLRVRSMFSTCLSDVILRKIMNEPSALGMRKALERDSQTKSLLNRIYLKKKFSCFKMDEDKAIINIGISDKDQAIQLLSGLPSAYEALVHTLQYGTGRDTLTVNEVMTAAYSKEVELTQKGLNNKVKSSEALYSESRGRSSTRSDTGGGKLWASKYKGRQRSKSRGKPTGKQDKTCWVCGSDAHWKMDCP</sequence>
<dbReference type="STRING" id="109376.A0A0D3CXQ4"/>
<reference evidence="2 3" key="1">
    <citation type="journal article" date="2014" name="Genome Biol.">
        <title>Transcriptome and methylome profiling reveals relics of genome dominance in the mesopolyploid Brassica oleracea.</title>
        <authorList>
            <person name="Parkin I.A."/>
            <person name="Koh C."/>
            <person name="Tang H."/>
            <person name="Robinson S.J."/>
            <person name="Kagale S."/>
            <person name="Clarke W.E."/>
            <person name="Town C.D."/>
            <person name="Nixon J."/>
            <person name="Krishnakumar V."/>
            <person name="Bidwell S.L."/>
            <person name="Denoeud F."/>
            <person name="Belcram H."/>
            <person name="Links M.G."/>
            <person name="Just J."/>
            <person name="Clarke C."/>
            <person name="Bender T."/>
            <person name="Huebert T."/>
            <person name="Mason A.S."/>
            <person name="Pires J.C."/>
            <person name="Barker G."/>
            <person name="Moore J."/>
            <person name="Walley P.G."/>
            <person name="Manoli S."/>
            <person name="Batley J."/>
            <person name="Edwards D."/>
            <person name="Nelson M.N."/>
            <person name="Wang X."/>
            <person name="Paterson A.H."/>
            <person name="King G."/>
            <person name="Bancroft I."/>
            <person name="Chalhoub B."/>
            <person name="Sharpe A.G."/>
        </authorList>
    </citation>
    <scope>NUCLEOTIDE SEQUENCE</scope>
    <source>
        <strain evidence="2 3">cv. TO1000</strain>
    </source>
</reference>
<dbReference type="InterPro" id="IPR036875">
    <property type="entry name" value="Znf_CCHC_sf"/>
</dbReference>
<dbReference type="Pfam" id="PF14223">
    <property type="entry name" value="Retrotran_gag_2"/>
    <property type="match status" value="1"/>
</dbReference>
<feature type="region of interest" description="Disordered" evidence="1">
    <location>
        <begin position="231"/>
        <end position="276"/>
    </location>
</feature>
<dbReference type="SUPFAM" id="SSF57756">
    <property type="entry name" value="Retrovirus zinc finger-like domains"/>
    <property type="match status" value="1"/>
</dbReference>
<keyword evidence="3" id="KW-1185">Reference proteome</keyword>
<reference evidence="2" key="2">
    <citation type="submission" date="2015-03" db="UniProtKB">
        <authorList>
            <consortium name="EnsemblPlants"/>
        </authorList>
    </citation>
    <scope>IDENTIFICATION</scope>
</reference>
<name>A0A0D3CXQ4_BRAOL</name>
<dbReference type="Proteomes" id="UP000032141">
    <property type="component" value="Chromosome C6"/>
</dbReference>
<dbReference type="OMA" id="KIMNEPS"/>
<dbReference type="GO" id="GO:0003676">
    <property type="term" value="F:nucleic acid binding"/>
    <property type="evidence" value="ECO:0007669"/>
    <property type="project" value="InterPro"/>
</dbReference>
<proteinExistence type="predicted"/>
<evidence type="ECO:0000313" key="2">
    <source>
        <dbReference type="EnsemblPlants" id="Bo6g095620.1"/>
    </source>
</evidence>
<evidence type="ECO:0008006" key="4">
    <source>
        <dbReference type="Google" id="ProtNLM"/>
    </source>
</evidence>
<dbReference type="eggNOG" id="KOG0017">
    <property type="taxonomic scope" value="Eukaryota"/>
</dbReference>
<organism evidence="2 3">
    <name type="scientific">Brassica oleracea var. oleracea</name>
    <dbReference type="NCBI Taxonomy" id="109376"/>
    <lineage>
        <taxon>Eukaryota</taxon>
        <taxon>Viridiplantae</taxon>
        <taxon>Streptophyta</taxon>
        <taxon>Embryophyta</taxon>
        <taxon>Tracheophyta</taxon>
        <taxon>Spermatophyta</taxon>
        <taxon>Magnoliopsida</taxon>
        <taxon>eudicotyledons</taxon>
        <taxon>Gunneridae</taxon>
        <taxon>Pentapetalae</taxon>
        <taxon>rosids</taxon>
        <taxon>malvids</taxon>
        <taxon>Brassicales</taxon>
        <taxon>Brassicaceae</taxon>
        <taxon>Brassiceae</taxon>
        <taxon>Brassica</taxon>
    </lineage>
</organism>
<dbReference type="HOGENOM" id="CLU_957640_0_0_1"/>
<accession>A0A0D3CXQ4</accession>
<dbReference type="EnsemblPlants" id="Bo6g095620.1">
    <property type="protein sequence ID" value="Bo6g095620.1"/>
    <property type="gene ID" value="Bo6g095620"/>
</dbReference>
<evidence type="ECO:0000256" key="1">
    <source>
        <dbReference type="SAM" id="MobiDB-lite"/>
    </source>
</evidence>